<evidence type="ECO:0000313" key="1">
    <source>
        <dbReference type="EMBL" id="GGV29180.1"/>
    </source>
</evidence>
<reference evidence="1" key="1">
    <citation type="journal article" date="2014" name="Int. J. Syst. Evol. Microbiol.">
        <title>Complete genome sequence of Corynebacterium casei LMG S-19264T (=DSM 44701T), isolated from a smear-ripened cheese.</title>
        <authorList>
            <consortium name="US DOE Joint Genome Institute (JGI-PGF)"/>
            <person name="Walter F."/>
            <person name="Albersmeier A."/>
            <person name="Kalinowski J."/>
            <person name="Ruckert C."/>
        </authorList>
    </citation>
    <scope>NUCLEOTIDE SEQUENCE</scope>
    <source>
        <strain evidence="1">JCM 4369</strain>
    </source>
</reference>
<reference evidence="1" key="2">
    <citation type="submission" date="2020-09" db="EMBL/GenBank/DDBJ databases">
        <authorList>
            <person name="Sun Q."/>
            <person name="Ohkuma M."/>
        </authorList>
    </citation>
    <scope>NUCLEOTIDE SEQUENCE</scope>
    <source>
        <strain evidence="1">JCM 4369</strain>
    </source>
</reference>
<comment type="caution">
    <text evidence="1">The sequence shown here is derived from an EMBL/GenBank/DDBJ whole genome shotgun (WGS) entry which is preliminary data.</text>
</comment>
<protein>
    <submittedName>
        <fullName evidence="1">Uncharacterized protein</fullName>
    </submittedName>
</protein>
<dbReference type="AlphaFoldDB" id="A0A918MFH9"/>
<accession>A0A918MFH9</accession>
<keyword evidence="2" id="KW-1185">Reference proteome</keyword>
<dbReference type="Proteomes" id="UP000618795">
    <property type="component" value="Unassembled WGS sequence"/>
</dbReference>
<gene>
    <name evidence="1" type="ORF">GCM10010260_82130</name>
</gene>
<dbReference type="EMBL" id="BMTD01000035">
    <property type="protein sequence ID" value="GGV29180.1"/>
    <property type="molecule type" value="Genomic_DNA"/>
</dbReference>
<proteinExistence type="predicted"/>
<organism evidence="1 2">
    <name type="scientific">Streptomyces filipinensis</name>
    <dbReference type="NCBI Taxonomy" id="66887"/>
    <lineage>
        <taxon>Bacteria</taxon>
        <taxon>Bacillati</taxon>
        <taxon>Actinomycetota</taxon>
        <taxon>Actinomycetes</taxon>
        <taxon>Kitasatosporales</taxon>
        <taxon>Streptomycetaceae</taxon>
        <taxon>Streptomyces</taxon>
    </lineage>
</organism>
<name>A0A918MFH9_9ACTN</name>
<sequence length="273" mass="28825">MTVIALAGGLGAPGVTTAAMALLMTWPLPEGHRVILAEADPDGGAILPGALQGTLDNAHGLRNLAVAGRQGQLGEAFWRQLVDITDAGTRDRLVLPGLYDPAHASAMEPVWKPLAGLFSGIEEHGHDVLIDLGRRGAFGPSSVLAQRADAVVLVARNTLRGLQSAQVRLDALREQLGTSTEIGMFLIDSGPFSKEEVRANLGVTVTAVLPWRPKEAAVLSDGAEQPRRFESGELMRAARSAALRVQELVAIRRSRLAPRPPTSGLGRVVSGAR</sequence>
<dbReference type="Gene3D" id="3.40.50.300">
    <property type="entry name" value="P-loop containing nucleotide triphosphate hydrolases"/>
    <property type="match status" value="1"/>
</dbReference>
<evidence type="ECO:0000313" key="2">
    <source>
        <dbReference type="Proteomes" id="UP000618795"/>
    </source>
</evidence>
<dbReference type="SUPFAM" id="SSF52540">
    <property type="entry name" value="P-loop containing nucleoside triphosphate hydrolases"/>
    <property type="match status" value="1"/>
</dbReference>
<dbReference type="InterPro" id="IPR027417">
    <property type="entry name" value="P-loop_NTPase"/>
</dbReference>